<comment type="caution">
    <text evidence="2">The sequence shown here is derived from an EMBL/GenBank/DDBJ whole genome shotgun (WGS) entry which is preliminary data.</text>
</comment>
<sequence>MPYQEVAGRTFLDLTQQDLKRWRMPGELAKTILPNKSDLANFLNKNPPVKILLSPTHFFQFSTTSVDGITEKERNTYFILSREAECTLLYSRLLGQLIYPPSHGKTKESYHYLWDSVIKNTVETFGMYSYSANLLSLEFDRNTNKQTSAGEEKSGKNSGDLSSKLVNKIKDWIYGDAPYIFAYYAIGVAITFVTLYKPENKKRKLSICSEQIANFNLERLSDRICIMNFLRNICKCFLSFKLLLQNINSLYGYLSRLLPIIVKLCSSRESSEFQIMFQPDGTIIELEYAIRKKFAKEANYIRFSDKLEYASTHSVNLVPQAFSESNHVPKMLIKKHNFKVDIWGVENLVGSCNVRSIP</sequence>
<evidence type="ECO:0000313" key="3">
    <source>
        <dbReference type="Proteomes" id="UP000266861"/>
    </source>
</evidence>
<dbReference type="EMBL" id="PQFF01000121">
    <property type="protein sequence ID" value="RHZ80957.1"/>
    <property type="molecule type" value="Genomic_DNA"/>
</dbReference>
<dbReference type="AlphaFoldDB" id="A0A397J0R7"/>
<keyword evidence="1" id="KW-0472">Membrane</keyword>
<gene>
    <name evidence="2" type="ORF">Glove_130g215</name>
</gene>
<evidence type="ECO:0000256" key="1">
    <source>
        <dbReference type="SAM" id="Phobius"/>
    </source>
</evidence>
<keyword evidence="1" id="KW-1133">Transmembrane helix</keyword>
<name>A0A397J0R7_9GLOM</name>
<reference evidence="2 3" key="1">
    <citation type="submission" date="2018-08" db="EMBL/GenBank/DDBJ databases">
        <title>Genome and evolution of the arbuscular mycorrhizal fungus Diversispora epigaea (formerly Glomus versiforme) and its bacterial endosymbionts.</title>
        <authorList>
            <person name="Sun X."/>
            <person name="Fei Z."/>
            <person name="Harrison M."/>
        </authorList>
    </citation>
    <scope>NUCLEOTIDE SEQUENCE [LARGE SCALE GENOMIC DNA]</scope>
    <source>
        <strain evidence="2 3">IT104</strain>
    </source>
</reference>
<dbReference type="OrthoDB" id="2379186at2759"/>
<protein>
    <submittedName>
        <fullName evidence="2">Uncharacterized protein</fullName>
    </submittedName>
</protein>
<proteinExistence type="predicted"/>
<feature type="transmembrane region" description="Helical" evidence="1">
    <location>
        <begin position="177"/>
        <end position="196"/>
    </location>
</feature>
<dbReference type="Proteomes" id="UP000266861">
    <property type="component" value="Unassembled WGS sequence"/>
</dbReference>
<evidence type="ECO:0000313" key="2">
    <source>
        <dbReference type="EMBL" id="RHZ80957.1"/>
    </source>
</evidence>
<keyword evidence="3" id="KW-1185">Reference proteome</keyword>
<organism evidence="2 3">
    <name type="scientific">Diversispora epigaea</name>
    <dbReference type="NCBI Taxonomy" id="1348612"/>
    <lineage>
        <taxon>Eukaryota</taxon>
        <taxon>Fungi</taxon>
        <taxon>Fungi incertae sedis</taxon>
        <taxon>Mucoromycota</taxon>
        <taxon>Glomeromycotina</taxon>
        <taxon>Glomeromycetes</taxon>
        <taxon>Diversisporales</taxon>
        <taxon>Diversisporaceae</taxon>
        <taxon>Diversispora</taxon>
    </lineage>
</organism>
<accession>A0A397J0R7</accession>
<keyword evidence="1" id="KW-0812">Transmembrane</keyword>